<keyword evidence="11 20" id="KW-0378">Hydrolase</keyword>
<dbReference type="InterPro" id="IPR002734">
    <property type="entry name" value="RibDG_C"/>
</dbReference>
<comment type="pathway">
    <text evidence="3">Cofactor biosynthesis; riboflavin biosynthesis; 5-amino-6-(D-ribitylamino)uracil from GTP: step 3/4.</text>
</comment>
<dbReference type="FunFam" id="3.40.140.10:FF:000025">
    <property type="entry name" value="Riboflavin biosynthesis protein RibD"/>
    <property type="match status" value="1"/>
</dbReference>
<dbReference type="GO" id="GO:0009231">
    <property type="term" value="P:riboflavin biosynthetic process"/>
    <property type="evidence" value="ECO:0007669"/>
    <property type="project" value="UniProtKB-UniPathway"/>
</dbReference>
<dbReference type="Gene3D" id="3.40.140.10">
    <property type="entry name" value="Cytidine Deaminase, domain 2"/>
    <property type="match status" value="1"/>
</dbReference>
<dbReference type="PIRSF" id="PIRSF006769">
    <property type="entry name" value="RibD"/>
    <property type="match status" value="1"/>
</dbReference>
<dbReference type="Proteomes" id="UP000199169">
    <property type="component" value="Unassembled WGS sequence"/>
</dbReference>
<evidence type="ECO:0000256" key="1">
    <source>
        <dbReference type="ARBA" id="ARBA00002151"/>
    </source>
</evidence>
<protein>
    <recommendedName>
        <fullName evidence="8">Riboflavin biosynthesis protein RibD</fullName>
        <ecNumber evidence="7">1.1.1.193</ecNumber>
        <ecNumber evidence="6">3.5.4.26</ecNumber>
    </recommendedName>
</protein>
<dbReference type="CDD" id="cd01284">
    <property type="entry name" value="Riboflavin_deaminase-reductase"/>
    <property type="match status" value="1"/>
</dbReference>
<dbReference type="InterPro" id="IPR004794">
    <property type="entry name" value="Eubact_RibD"/>
</dbReference>
<comment type="similarity">
    <text evidence="5">In the C-terminal section; belongs to the HTP reductase family.</text>
</comment>
<dbReference type="SUPFAM" id="SSF53597">
    <property type="entry name" value="Dihydrofolate reductase-like"/>
    <property type="match status" value="1"/>
</dbReference>
<dbReference type="EMBL" id="FLQX01000127">
    <property type="protein sequence ID" value="SBT07758.1"/>
    <property type="molecule type" value="Genomic_DNA"/>
</dbReference>
<feature type="active site" description="Proton donor" evidence="16">
    <location>
        <position position="58"/>
    </location>
</feature>
<keyword evidence="15" id="KW-0511">Multifunctional enzyme</keyword>
<dbReference type="InterPro" id="IPR002125">
    <property type="entry name" value="CMP_dCMP_dom"/>
</dbReference>
<sequence length="411" mass="43519">MAQGFSVADHDFMARALRLAELGLFTTTPNPRVGCVIVSEGRVVGEGWHLRAGGRHAEIHALQAAGEAARGATVYVTLEPCSHHGRTPPCAEALLAAGVTRVVAAMEDPNPQVAGQGLAMLQHAGVLAECGLMAAEAREINIGFVARMTRSRPWLRLKLAASLDGKTALQNGASQWLTGAAARQDGHRWRARACAILTGIGTVRHDDPQLNVRGVDLLTSAFHESRARDSQIAPLSHAGEGPGERGTVTTSVVAGVFSSDGRLRQPLKVLVDSRLELSLDARVLCDGHVLVAAALADQRKIEALAERGAEVVLLPGPGGRVDLLSLLKELARRGINEVHAEAGFALSGSLLAADLVDELLLYLAPCLLGDAARGMFDLPPLESLAGRRNLAIHDLRSLGPDLRLLARFNQV</sequence>
<dbReference type="PROSITE" id="PS00903">
    <property type="entry name" value="CYT_DCMP_DEAMINASES_1"/>
    <property type="match status" value="1"/>
</dbReference>
<evidence type="ECO:0000256" key="9">
    <source>
        <dbReference type="ARBA" id="ARBA00022619"/>
    </source>
</evidence>
<dbReference type="GO" id="GO:0008835">
    <property type="term" value="F:diaminohydroxyphosphoribosylaminopyrimidine deaminase activity"/>
    <property type="evidence" value="ECO:0007669"/>
    <property type="project" value="UniProtKB-EC"/>
</dbReference>
<accession>A0A1A8XUX7</accession>
<dbReference type="Gene3D" id="3.40.430.10">
    <property type="entry name" value="Dihydrofolate Reductase, subunit A"/>
    <property type="match status" value="1"/>
</dbReference>
<evidence type="ECO:0000256" key="3">
    <source>
        <dbReference type="ARBA" id="ARBA00004910"/>
    </source>
</evidence>
<evidence type="ECO:0000256" key="15">
    <source>
        <dbReference type="ARBA" id="ARBA00023268"/>
    </source>
</evidence>
<comment type="cofactor">
    <cofactor evidence="18">
        <name>Zn(2+)</name>
        <dbReference type="ChEBI" id="CHEBI:29105"/>
    </cofactor>
    <text evidence="18">Binds 1 zinc ion.</text>
</comment>
<dbReference type="InterPro" id="IPR050765">
    <property type="entry name" value="Riboflavin_Biosynth_HTPR"/>
</dbReference>
<dbReference type="InterPro" id="IPR011549">
    <property type="entry name" value="RibD_C"/>
</dbReference>
<keyword evidence="10 18" id="KW-0479">Metal-binding</keyword>
<evidence type="ECO:0000259" key="19">
    <source>
        <dbReference type="PROSITE" id="PS51747"/>
    </source>
</evidence>
<evidence type="ECO:0000256" key="6">
    <source>
        <dbReference type="ARBA" id="ARBA00012766"/>
    </source>
</evidence>
<dbReference type="PANTHER" id="PTHR38011">
    <property type="entry name" value="DIHYDROFOLATE REDUCTASE FAMILY PROTEIN (AFU_ORTHOLOGUE AFUA_8G06820)"/>
    <property type="match status" value="1"/>
</dbReference>
<comment type="function">
    <text evidence="1">Converts 2,5-diamino-6-(ribosylamino)-4(3h)-pyrimidinone 5'-phosphate into 5-amino-6-(ribosylamino)-2,4(1h,3h)-pyrimidinedione 5'-phosphate.</text>
</comment>
<evidence type="ECO:0000256" key="5">
    <source>
        <dbReference type="ARBA" id="ARBA00007417"/>
    </source>
</evidence>
<feature type="binding site" evidence="18">
    <location>
        <position position="56"/>
    </location>
    <ligand>
        <name>Zn(2+)</name>
        <dbReference type="ChEBI" id="CHEBI:29105"/>
        <note>catalytic</note>
    </ligand>
</feature>
<evidence type="ECO:0000256" key="13">
    <source>
        <dbReference type="ARBA" id="ARBA00022857"/>
    </source>
</evidence>
<feature type="binding site" evidence="17">
    <location>
        <position position="210"/>
    </location>
    <ligand>
        <name>substrate</name>
    </ligand>
</feature>
<dbReference type="EC" id="3.5.4.26" evidence="6"/>
<evidence type="ECO:0000256" key="14">
    <source>
        <dbReference type="ARBA" id="ARBA00023002"/>
    </source>
</evidence>
<keyword evidence="12 18" id="KW-0862">Zinc</keyword>
<dbReference type="STRING" id="1860102.ACCAA_50019"/>
<evidence type="ECO:0000256" key="8">
    <source>
        <dbReference type="ARBA" id="ARBA00019930"/>
    </source>
</evidence>
<dbReference type="UniPathway" id="UPA00275">
    <property type="reaction ID" value="UER00401"/>
</dbReference>
<feature type="binding site" evidence="17">
    <location>
        <position position="160"/>
    </location>
    <ligand>
        <name>NADP(+)</name>
        <dbReference type="ChEBI" id="CHEBI:58349"/>
    </ligand>
</feature>
<feature type="binding site" evidence="17">
    <location>
        <position position="206"/>
    </location>
    <ligand>
        <name>substrate</name>
    </ligand>
</feature>
<dbReference type="NCBIfam" id="TIGR00326">
    <property type="entry name" value="eubact_ribD"/>
    <property type="match status" value="1"/>
</dbReference>
<organism evidence="20 21">
    <name type="scientific">Candidatus Accumulibacter aalborgensis</name>
    <dbReference type="NCBI Taxonomy" id="1860102"/>
    <lineage>
        <taxon>Bacteria</taxon>
        <taxon>Pseudomonadati</taxon>
        <taxon>Pseudomonadota</taxon>
        <taxon>Betaproteobacteria</taxon>
        <taxon>Candidatus Accumulibacter</taxon>
    </lineage>
</organism>
<evidence type="ECO:0000256" key="10">
    <source>
        <dbReference type="ARBA" id="ARBA00022723"/>
    </source>
</evidence>
<proteinExistence type="inferred from homology"/>
<dbReference type="GO" id="GO:0050661">
    <property type="term" value="F:NADP binding"/>
    <property type="evidence" value="ECO:0007669"/>
    <property type="project" value="InterPro"/>
</dbReference>
<keyword evidence="14 20" id="KW-0560">Oxidoreductase</keyword>
<dbReference type="RefSeq" id="WP_186407862.1">
    <property type="nucleotide sequence ID" value="NZ_FLQX01000127.1"/>
</dbReference>
<evidence type="ECO:0000256" key="2">
    <source>
        <dbReference type="ARBA" id="ARBA00004882"/>
    </source>
</evidence>
<dbReference type="AlphaFoldDB" id="A0A1A8XUX7"/>
<feature type="binding site" evidence="17">
    <location>
        <position position="176"/>
    </location>
    <ligand>
        <name>NADP(+)</name>
        <dbReference type="ChEBI" id="CHEBI:58349"/>
    </ligand>
</feature>
<dbReference type="NCBIfam" id="TIGR00227">
    <property type="entry name" value="ribD_Cterm"/>
    <property type="match status" value="1"/>
</dbReference>
<keyword evidence="9" id="KW-0686">Riboflavin biosynthesis</keyword>
<feature type="domain" description="CMP/dCMP-type deaminase" evidence="19">
    <location>
        <begin position="7"/>
        <end position="118"/>
    </location>
</feature>
<dbReference type="InterPro" id="IPR024072">
    <property type="entry name" value="DHFR-like_dom_sf"/>
</dbReference>
<feature type="binding site" evidence="18">
    <location>
        <position position="90"/>
    </location>
    <ligand>
        <name>Zn(2+)</name>
        <dbReference type="ChEBI" id="CHEBI:29105"/>
        <note>catalytic</note>
    </ligand>
</feature>
<keyword evidence="13 17" id="KW-0521">NADP</keyword>
<comment type="pathway">
    <text evidence="2">Cofactor biosynthesis; riboflavin biosynthesis; 5-amino-6-(D-ribitylamino)uracil from GTP: step 2/4.</text>
</comment>
<dbReference type="InterPro" id="IPR016192">
    <property type="entry name" value="APOBEC/CMP_deaminase_Zn-bd"/>
</dbReference>
<evidence type="ECO:0000256" key="11">
    <source>
        <dbReference type="ARBA" id="ARBA00022801"/>
    </source>
</evidence>
<dbReference type="GO" id="GO:0008270">
    <property type="term" value="F:zinc ion binding"/>
    <property type="evidence" value="ECO:0007669"/>
    <property type="project" value="InterPro"/>
</dbReference>
<dbReference type="PROSITE" id="PS51747">
    <property type="entry name" value="CYT_DCMP_DEAMINASES_2"/>
    <property type="match status" value="1"/>
</dbReference>
<comment type="similarity">
    <text evidence="4">In the N-terminal section; belongs to the cytidine and deoxycytidylate deaminase family.</text>
</comment>
<dbReference type="GO" id="GO:0008703">
    <property type="term" value="F:5-amino-6-(5-phosphoribosylamino)uracil reductase activity"/>
    <property type="evidence" value="ECO:0007669"/>
    <property type="project" value="UniProtKB-EC"/>
</dbReference>
<feature type="binding site" evidence="17">
    <location>
        <position position="190"/>
    </location>
    <ligand>
        <name>substrate</name>
    </ligand>
</feature>
<dbReference type="PANTHER" id="PTHR38011:SF7">
    <property type="entry name" value="2,5-DIAMINO-6-RIBOSYLAMINO-4(3H)-PYRIMIDINONE 5'-PHOSPHATE REDUCTASE"/>
    <property type="match status" value="1"/>
</dbReference>
<feature type="binding site" evidence="17">
    <location>
        <position position="213"/>
    </location>
    <ligand>
        <name>substrate</name>
    </ligand>
</feature>
<dbReference type="EC" id="1.1.1.193" evidence="7"/>
<reference evidence="20 21" key="1">
    <citation type="submission" date="2016-06" db="EMBL/GenBank/DDBJ databases">
        <authorList>
            <person name="Kjaerup R.B."/>
            <person name="Dalgaard T.S."/>
            <person name="Juul-Madsen H.R."/>
        </authorList>
    </citation>
    <scope>NUCLEOTIDE SEQUENCE [LARGE SCALE GENOMIC DNA]</scope>
    <source>
        <strain evidence="20">3</strain>
    </source>
</reference>
<dbReference type="Pfam" id="PF01872">
    <property type="entry name" value="RibD_C"/>
    <property type="match status" value="1"/>
</dbReference>
<name>A0A1A8XUX7_9PROT</name>
<feature type="binding site" evidence="17">
    <location>
        <position position="174"/>
    </location>
    <ligand>
        <name>substrate</name>
    </ligand>
</feature>
<feature type="binding site" evidence="18">
    <location>
        <position position="81"/>
    </location>
    <ligand>
        <name>Zn(2+)</name>
        <dbReference type="ChEBI" id="CHEBI:29105"/>
        <note>catalytic</note>
    </ligand>
</feature>
<evidence type="ECO:0000256" key="12">
    <source>
        <dbReference type="ARBA" id="ARBA00022833"/>
    </source>
</evidence>
<feature type="binding site" evidence="17">
    <location>
        <position position="202"/>
    </location>
    <ligand>
        <name>NADP(+)</name>
        <dbReference type="ChEBI" id="CHEBI:58349"/>
    </ligand>
</feature>
<evidence type="ECO:0000313" key="20">
    <source>
        <dbReference type="EMBL" id="SBT07758.1"/>
    </source>
</evidence>
<evidence type="ECO:0000256" key="7">
    <source>
        <dbReference type="ARBA" id="ARBA00013173"/>
    </source>
</evidence>
<evidence type="ECO:0000256" key="18">
    <source>
        <dbReference type="PIRSR" id="PIRSR006769-3"/>
    </source>
</evidence>
<keyword evidence="21" id="KW-1185">Reference proteome</keyword>
<evidence type="ECO:0000256" key="16">
    <source>
        <dbReference type="PIRSR" id="PIRSR006769-1"/>
    </source>
</evidence>
<dbReference type="Pfam" id="PF00383">
    <property type="entry name" value="dCMP_cyt_deam_1"/>
    <property type="match status" value="1"/>
</dbReference>
<gene>
    <name evidence="20" type="primary">ribD</name>
    <name evidence="20" type="ORF">ACCAA_50019</name>
</gene>
<dbReference type="InterPro" id="IPR016193">
    <property type="entry name" value="Cytidine_deaminase-like"/>
</dbReference>
<evidence type="ECO:0000313" key="21">
    <source>
        <dbReference type="Proteomes" id="UP000199169"/>
    </source>
</evidence>
<dbReference type="SUPFAM" id="SSF53927">
    <property type="entry name" value="Cytidine deaminase-like"/>
    <property type="match status" value="1"/>
</dbReference>
<evidence type="ECO:0000256" key="4">
    <source>
        <dbReference type="ARBA" id="ARBA00005259"/>
    </source>
</evidence>
<evidence type="ECO:0000256" key="17">
    <source>
        <dbReference type="PIRSR" id="PIRSR006769-2"/>
    </source>
</evidence>